<gene>
    <name evidence="2" type="ORF">HCR76_12515</name>
</gene>
<keyword evidence="1" id="KW-0812">Transmembrane</keyword>
<organism evidence="2 3">
    <name type="scientific">Paramicrobacterium chengjingii</name>
    <dbReference type="NCBI Taxonomy" id="2769067"/>
    <lineage>
        <taxon>Bacteria</taxon>
        <taxon>Bacillati</taxon>
        <taxon>Actinomycetota</taxon>
        <taxon>Actinomycetes</taxon>
        <taxon>Micrococcales</taxon>
        <taxon>Microbacteriaceae</taxon>
        <taxon>Paramicrobacterium</taxon>
    </lineage>
</organism>
<reference evidence="2 3" key="1">
    <citation type="submission" date="2020-12" db="EMBL/GenBank/DDBJ databases">
        <title>Microbacterium sp. HY060.</title>
        <authorList>
            <person name="Zhou J."/>
        </authorList>
    </citation>
    <scope>NUCLEOTIDE SEQUENCE [LARGE SCALE GENOMIC DNA]</scope>
    <source>
        <strain evidence="2 3">HY60</strain>
    </source>
</reference>
<protein>
    <recommendedName>
        <fullName evidence="4">Polysaccharide biosynthesis protein C-terminal domain-containing protein</fullName>
    </recommendedName>
</protein>
<accession>A0ABX6YG36</accession>
<feature type="transmembrane region" description="Helical" evidence="1">
    <location>
        <begin position="354"/>
        <end position="374"/>
    </location>
</feature>
<feature type="transmembrane region" description="Helical" evidence="1">
    <location>
        <begin position="123"/>
        <end position="143"/>
    </location>
</feature>
<feature type="transmembrane region" description="Helical" evidence="1">
    <location>
        <begin position="321"/>
        <end position="342"/>
    </location>
</feature>
<feature type="transmembrane region" description="Helical" evidence="1">
    <location>
        <begin position="292"/>
        <end position="315"/>
    </location>
</feature>
<name>A0ABX6YG36_9MICO</name>
<feature type="transmembrane region" description="Helical" evidence="1">
    <location>
        <begin position="178"/>
        <end position="200"/>
    </location>
</feature>
<dbReference type="Proteomes" id="UP000662814">
    <property type="component" value="Chromosome"/>
</dbReference>
<proteinExistence type="predicted"/>
<evidence type="ECO:0008006" key="4">
    <source>
        <dbReference type="Google" id="ProtNLM"/>
    </source>
</evidence>
<feature type="transmembrane region" description="Helical" evidence="1">
    <location>
        <begin position="21"/>
        <end position="43"/>
    </location>
</feature>
<keyword evidence="1" id="KW-0472">Membrane</keyword>
<evidence type="ECO:0000256" key="1">
    <source>
        <dbReference type="SAM" id="Phobius"/>
    </source>
</evidence>
<feature type="transmembrane region" description="Helical" evidence="1">
    <location>
        <begin position="96"/>
        <end position="117"/>
    </location>
</feature>
<feature type="transmembrane region" description="Helical" evidence="1">
    <location>
        <begin position="49"/>
        <end position="75"/>
    </location>
</feature>
<evidence type="ECO:0000313" key="2">
    <source>
        <dbReference type="EMBL" id="QPZ37640.1"/>
    </source>
</evidence>
<dbReference type="RefSeq" id="WP_166990955.1">
    <property type="nucleotide sequence ID" value="NZ_CP061169.1"/>
</dbReference>
<keyword evidence="3" id="KW-1185">Reference proteome</keyword>
<dbReference type="EMBL" id="CP061169">
    <property type="protein sequence ID" value="QPZ37640.1"/>
    <property type="molecule type" value="Genomic_DNA"/>
</dbReference>
<sequence length="429" mass="43238">MSSPQSNRSVIRRIGNVLSRVSGYGLSVAALAVAALAAIPAMIHADGAQAWAAIAVGQSIGGIAAVVIGYGWGMTGPARIAAAQPRGQRSEYVESLRVKLCIALPASAVAAACAVFLVPVYAVHAAIGALAMSSVGLSANWFFTGVRRPYLQLVAETAPRVAGTGIGIALMYSGASAVVGMACQLGGMLLGFAIATSWVLSAFPRGGSTRQLRLVLSSQGTGLASTVLSAAYIAAPVAIVTQVAPGALPVFALIDKVQRQISVGLGPVIVVAQAWVPRARGFSGLRQRVKQCVIGALSVGTLLGVITVIAAPFLMGWLSGGVIEVPLAALLLAGAFVAVGFIESTVSKAIMPAIDRVGVAAKAASISMIVGLPLVALGAVALGVIGALSGVVFGLVVRVAIELASSGRRFSFPRESDLVQASSLGGQRA</sequence>
<keyword evidence="1" id="KW-1133">Transmembrane helix</keyword>
<evidence type="ECO:0000313" key="3">
    <source>
        <dbReference type="Proteomes" id="UP000662814"/>
    </source>
</evidence>